<evidence type="ECO:0000313" key="5">
    <source>
        <dbReference type="EMBL" id="KAB1434480.1"/>
    </source>
</evidence>
<keyword evidence="6" id="KW-1185">Reference proteome</keyword>
<dbReference type="Gene3D" id="1.10.150.130">
    <property type="match status" value="1"/>
</dbReference>
<proteinExistence type="inferred from homology"/>
<dbReference type="PROSITE" id="PS51898">
    <property type="entry name" value="TYR_RECOMBINASE"/>
    <property type="match status" value="1"/>
</dbReference>
<evidence type="ECO:0000256" key="3">
    <source>
        <dbReference type="ARBA" id="ARBA00023172"/>
    </source>
</evidence>
<evidence type="ECO:0000259" key="4">
    <source>
        <dbReference type="PROSITE" id="PS51898"/>
    </source>
</evidence>
<dbReference type="GO" id="GO:0006310">
    <property type="term" value="P:DNA recombination"/>
    <property type="evidence" value="ECO:0007669"/>
    <property type="project" value="UniProtKB-KW"/>
</dbReference>
<dbReference type="PANTHER" id="PTHR30349">
    <property type="entry name" value="PHAGE INTEGRASE-RELATED"/>
    <property type="match status" value="1"/>
</dbReference>
<protein>
    <submittedName>
        <fullName evidence="5">Site-specific integrase</fullName>
    </submittedName>
</protein>
<dbReference type="InterPro" id="IPR050090">
    <property type="entry name" value="Tyrosine_recombinase_XerCD"/>
</dbReference>
<dbReference type="RefSeq" id="WP_151148567.1">
    <property type="nucleotide sequence ID" value="NZ_WAGX01000008.1"/>
</dbReference>
<accession>A0A7V7QHM7</accession>
<reference evidence="5 6" key="2">
    <citation type="submission" date="2020-02" db="EMBL/GenBank/DDBJ databases">
        <title>Candidatus Galacturonibacter soehngenii shows hetero-acetogenic catabolism of galacturonic acid but lacks a canonical carbon monoxide dehydrogenase/acetyl-CoA synthase complex.</title>
        <authorList>
            <person name="Diender M."/>
            <person name="Stouten G.R."/>
            <person name="Petersen J.F."/>
            <person name="Nielsen P.H."/>
            <person name="Dueholm M.S."/>
            <person name="Pronk J.T."/>
            <person name="Van Loosdrecht M.C.M."/>
        </authorList>
    </citation>
    <scope>NUCLEOTIDE SEQUENCE [LARGE SCALE GENOMIC DNA]</scope>
    <source>
        <strain evidence="5">GalUA</strain>
    </source>
</reference>
<dbReference type="Proteomes" id="UP000461768">
    <property type="component" value="Unassembled WGS sequence"/>
</dbReference>
<dbReference type="CDD" id="cd01189">
    <property type="entry name" value="INT_ICEBs1_C_like"/>
    <property type="match status" value="1"/>
</dbReference>
<dbReference type="SUPFAM" id="SSF56349">
    <property type="entry name" value="DNA breaking-rejoining enzymes"/>
    <property type="match status" value="1"/>
</dbReference>
<dbReference type="InterPro" id="IPR013762">
    <property type="entry name" value="Integrase-like_cat_sf"/>
</dbReference>
<dbReference type="InterPro" id="IPR010998">
    <property type="entry name" value="Integrase_recombinase_N"/>
</dbReference>
<name>A0A7V7QHM7_9FIRM</name>
<comment type="caution">
    <text evidence="5">The sequence shown here is derived from an EMBL/GenBank/DDBJ whole genome shotgun (WGS) entry which is preliminary data.</text>
</comment>
<dbReference type="EMBL" id="WAGX01000008">
    <property type="protein sequence ID" value="KAB1434480.1"/>
    <property type="molecule type" value="Genomic_DNA"/>
</dbReference>
<organism evidence="5 6">
    <name type="scientific">Candidatus Galacturonatibacter soehngenii</name>
    <dbReference type="NCBI Taxonomy" id="2307010"/>
    <lineage>
        <taxon>Bacteria</taxon>
        <taxon>Bacillati</taxon>
        <taxon>Bacillota</taxon>
        <taxon>Clostridia</taxon>
        <taxon>Lachnospirales</taxon>
        <taxon>Lachnospiraceae</taxon>
        <taxon>Candidatus Galacturonatibacter</taxon>
    </lineage>
</organism>
<evidence type="ECO:0000256" key="1">
    <source>
        <dbReference type="ARBA" id="ARBA00008857"/>
    </source>
</evidence>
<evidence type="ECO:0000256" key="2">
    <source>
        <dbReference type="ARBA" id="ARBA00023125"/>
    </source>
</evidence>
<reference evidence="5 6" key="1">
    <citation type="submission" date="2019-09" db="EMBL/GenBank/DDBJ databases">
        <authorList>
            <person name="Valk L.C."/>
        </authorList>
    </citation>
    <scope>NUCLEOTIDE SEQUENCE [LARGE SCALE GENOMIC DNA]</scope>
    <source>
        <strain evidence="5">GalUA</strain>
    </source>
</reference>
<evidence type="ECO:0000313" key="6">
    <source>
        <dbReference type="Proteomes" id="UP000461768"/>
    </source>
</evidence>
<dbReference type="PANTHER" id="PTHR30349:SF41">
    <property type="entry name" value="INTEGRASE_RECOMBINASE PROTEIN MJ0367-RELATED"/>
    <property type="match status" value="1"/>
</dbReference>
<keyword evidence="2" id="KW-0238">DNA-binding</keyword>
<dbReference type="GO" id="GO:0015074">
    <property type="term" value="P:DNA integration"/>
    <property type="evidence" value="ECO:0007669"/>
    <property type="project" value="InterPro"/>
</dbReference>
<dbReference type="Pfam" id="PF00589">
    <property type="entry name" value="Phage_integrase"/>
    <property type="match status" value="1"/>
</dbReference>
<feature type="domain" description="Tyr recombinase" evidence="4">
    <location>
        <begin position="176"/>
        <end position="349"/>
    </location>
</feature>
<dbReference type="OrthoDB" id="9801717at2"/>
<sequence length="351" mass="40978">MRLPNGYGGVVKLSGKRRKPYAARVTAGWHLNEKTGKVVQEYQILGYGTTKTEALQILAKYNDNPIDLSVMKLTFADIYERWSEEKYPTVSASNVNGYKAAFALCDAIAEKPFKDVKLDDLQRVVDTCGKNYPTLRKLKVLFNQIYEYALKHELTVKDYSEFVDILKYKDRNPNKYDRDRFTPDEVQRVWTMKDDKYYQIVLMLLYNGVRISELLDLKKENVHLEEQYFDVIDSKTENGIRKVPIADKVLPFYKNWYNDYTDSKYLLHTDDGKKFSYRNYYDSYFKPLMTNLGIEKTPHCCRHTCISMLADARIDQTTIKKIVGHSGAMTLTEKVYTHMDVNELIKAINMI</sequence>
<keyword evidence="3" id="KW-0233">DNA recombination</keyword>
<dbReference type="InterPro" id="IPR011010">
    <property type="entry name" value="DNA_brk_join_enz"/>
</dbReference>
<dbReference type="GO" id="GO:0003677">
    <property type="term" value="F:DNA binding"/>
    <property type="evidence" value="ECO:0007669"/>
    <property type="project" value="UniProtKB-KW"/>
</dbReference>
<dbReference type="Gene3D" id="1.10.443.10">
    <property type="entry name" value="Intergrase catalytic core"/>
    <property type="match status" value="1"/>
</dbReference>
<dbReference type="AlphaFoldDB" id="A0A7V7QHM7"/>
<gene>
    <name evidence="5" type="ORF">F7O84_18520</name>
</gene>
<comment type="similarity">
    <text evidence="1">Belongs to the 'phage' integrase family.</text>
</comment>
<dbReference type="InterPro" id="IPR002104">
    <property type="entry name" value="Integrase_catalytic"/>
</dbReference>